<dbReference type="Gene3D" id="2.130.10.130">
    <property type="entry name" value="Integrin alpha, N-terminal"/>
    <property type="match status" value="1"/>
</dbReference>
<reference evidence="3" key="1">
    <citation type="submission" date="2018-05" db="EMBL/GenBank/DDBJ databases">
        <authorList>
            <person name="Lanie J.A."/>
            <person name="Ng W.-L."/>
            <person name="Kazmierczak K.M."/>
            <person name="Andrzejewski T.M."/>
            <person name="Davidsen T.M."/>
            <person name="Wayne K.J."/>
            <person name="Tettelin H."/>
            <person name="Glass J.I."/>
            <person name="Rusch D."/>
            <person name="Podicherti R."/>
            <person name="Tsui H.-C.T."/>
            <person name="Winkler M.E."/>
        </authorList>
    </citation>
    <scope>NUCLEOTIDE SEQUENCE</scope>
</reference>
<feature type="non-terminal residue" evidence="3">
    <location>
        <position position="1"/>
    </location>
</feature>
<evidence type="ECO:0000313" key="3">
    <source>
        <dbReference type="EMBL" id="SVA92820.1"/>
    </source>
</evidence>
<dbReference type="InterPro" id="IPR011519">
    <property type="entry name" value="UnbV_ASPIC"/>
</dbReference>
<dbReference type="Pfam" id="PF07593">
    <property type="entry name" value="UnbV_ASPIC"/>
    <property type="match status" value="1"/>
</dbReference>
<dbReference type="EMBL" id="UINC01022689">
    <property type="protein sequence ID" value="SVA92820.1"/>
    <property type="molecule type" value="Genomic_DNA"/>
</dbReference>
<accession>A0A381ZUA2</accession>
<proteinExistence type="predicted"/>
<name>A0A381ZUA2_9ZZZZ</name>
<protein>
    <recommendedName>
        <fullName evidence="2">ASPIC/UnbV domain-containing protein</fullName>
    </recommendedName>
</protein>
<dbReference type="InterPro" id="IPR027039">
    <property type="entry name" value="Crtac1"/>
</dbReference>
<evidence type="ECO:0000256" key="1">
    <source>
        <dbReference type="ARBA" id="ARBA00022729"/>
    </source>
</evidence>
<dbReference type="SUPFAM" id="SSF69318">
    <property type="entry name" value="Integrin alpha N-terminal domain"/>
    <property type="match status" value="1"/>
</dbReference>
<keyword evidence="1" id="KW-0732">Signal</keyword>
<dbReference type="PANTHER" id="PTHR16026">
    <property type="entry name" value="CARTILAGE ACIDIC PROTEIN 1"/>
    <property type="match status" value="1"/>
</dbReference>
<dbReference type="AlphaFoldDB" id="A0A381ZUA2"/>
<gene>
    <name evidence="3" type="ORF">METZ01_LOCUS145674</name>
</gene>
<sequence>RNGGDGTFTDMALIAGVGYSGDGRMEASMGADFGDYDNDGWLDLVVPNFQREPTSVYRNEGDGMFAYESSRSGIGRGSLAFVGWSTAFFDYDNDGFLDVFIANGHTLDNIELFDASATYPQRNQLFANRHDGTFQDVSDQVGPGMATSKVSRGAAFGDYDQDGDIDIFVVHSKKAADLLRNEGGHRAGHWLHVRVVGVTSNRDGIGARVEIQADGLKQIREIKAGSGLYGQNDLRATFGLGGKTQIDLLQVRWPSGVVDRIHNLPADQMVVVMEGEGRVVESQSEGGD</sequence>
<organism evidence="3">
    <name type="scientific">marine metagenome</name>
    <dbReference type="NCBI Taxonomy" id="408172"/>
    <lineage>
        <taxon>unclassified sequences</taxon>
        <taxon>metagenomes</taxon>
        <taxon>ecological metagenomes</taxon>
    </lineage>
</organism>
<feature type="domain" description="ASPIC/UnbV" evidence="2">
    <location>
        <begin position="204"/>
        <end position="270"/>
    </location>
</feature>
<dbReference type="InterPro" id="IPR013517">
    <property type="entry name" value="FG-GAP"/>
</dbReference>
<dbReference type="Pfam" id="PF13517">
    <property type="entry name" value="FG-GAP_3"/>
    <property type="match status" value="2"/>
</dbReference>
<evidence type="ECO:0000259" key="2">
    <source>
        <dbReference type="Pfam" id="PF07593"/>
    </source>
</evidence>
<dbReference type="InterPro" id="IPR028994">
    <property type="entry name" value="Integrin_alpha_N"/>
</dbReference>
<dbReference type="PANTHER" id="PTHR16026:SF0">
    <property type="entry name" value="CARTILAGE ACIDIC PROTEIN 1"/>
    <property type="match status" value="1"/>
</dbReference>